<accession>A0AAV0AW19</accession>
<keyword evidence="1" id="KW-0472">Membrane</keyword>
<dbReference type="Pfam" id="PF04982">
    <property type="entry name" value="TM_HPP"/>
    <property type="match status" value="1"/>
</dbReference>
<dbReference type="PANTHER" id="PTHR33741:SF5">
    <property type="entry name" value="TRANSMEMBRANE PROTEIN DDB_G0269096-RELATED"/>
    <property type="match status" value="1"/>
</dbReference>
<keyword evidence="1" id="KW-0812">Transmembrane</keyword>
<keyword evidence="1" id="KW-1133">Transmembrane helix</keyword>
<evidence type="ECO:0000313" key="3">
    <source>
        <dbReference type="EMBL" id="CAH7673298.1"/>
    </source>
</evidence>
<dbReference type="EMBL" id="CALTRL010001663">
    <property type="protein sequence ID" value="CAH7673298.1"/>
    <property type="molecule type" value="Genomic_DNA"/>
</dbReference>
<protein>
    <submittedName>
        <fullName evidence="3">HPP family-domain-containing protein</fullName>
    </submittedName>
</protein>
<name>A0AAV0AW19_PHAPC</name>
<feature type="transmembrane region" description="Helical" evidence="1">
    <location>
        <begin position="181"/>
        <end position="198"/>
    </location>
</feature>
<dbReference type="PANTHER" id="PTHR33741">
    <property type="entry name" value="TRANSMEMBRANE PROTEIN DDB_G0269096-RELATED"/>
    <property type="match status" value="1"/>
</dbReference>
<sequence length="304" mass="33898">MEADMCDKTNKVEFSTRVEKKREKVSKEKILNSLRSFKRRASNFDLRPDLPFWISRFLGYQSGSEYRPVWMLRWLDKCKIPRIVKICFGALLSSFAVISLICAVFSTSSLANLPIPIVLAPAGAIVISLYGSPLAPSSSPRSLLLGQFWASLVSSIVTKILLDHNTMTVTVERGEMGRNLVWLAASLSLAITIVLQKLTRSLHPPGGATTVLGSINPGLVAIGFKYVGVVMAIACMVLGLAMIYENLVRRYPLYWFTPSKPLSSSEKEMKMLREMALKLLEVLEESSENTEIRLILVKLTQNIK</sequence>
<feature type="transmembrane region" description="Helical" evidence="1">
    <location>
        <begin position="83"/>
        <end position="107"/>
    </location>
</feature>
<keyword evidence="4" id="KW-1185">Reference proteome</keyword>
<feature type="transmembrane region" description="Helical" evidence="1">
    <location>
        <begin position="219"/>
        <end position="244"/>
    </location>
</feature>
<organism evidence="3 4">
    <name type="scientific">Phakopsora pachyrhizi</name>
    <name type="common">Asian soybean rust disease fungus</name>
    <dbReference type="NCBI Taxonomy" id="170000"/>
    <lineage>
        <taxon>Eukaryota</taxon>
        <taxon>Fungi</taxon>
        <taxon>Dikarya</taxon>
        <taxon>Basidiomycota</taxon>
        <taxon>Pucciniomycotina</taxon>
        <taxon>Pucciniomycetes</taxon>
        <taxon>Pucciniales</taxon>
        <taxon>Phakopsoraceae</taxon>
        <taxon>Phakopsora</taxon>
    </lineage>
</organism>
<evidence type="ECO:0000259" key="2">
    <source>
        <dbReference type="Pfam" id="PF04982"/>
    </source>
</evidence>
<dbReference type="InterPro" id="IPR007065">
    <property type="entry name" value="HPP"/>
</dbReference>
<proteinExistence type="predicted"/>
<dbReference type="InterPro" id="IPR058581">
    <property type="entry name" value="TM_HPP"/>
</dbReference>
<comment type="caution">
    <text evidence="3">The sequence shown here is derived from an EMBL/GenBank/DDBJ whole genome shotgun (WGS) entry which is preliminary data.</text>
</comment>
<dbReference type="Proteomes" id="UP001153365">
    <property type="component" value="Unassembled WGS sequence"/>
</dbReference>
<feature type="domain" description="HPP transmembrane region" evidence="2">
    <location>
        <begin position="86"/>
        <end position="252"/>
    </location>
</feature>
<evidence type="ECO:0000256" key="1">
    <source>
        <dbReference type="SAM" id="Phobius"/>
    </source>
</evidence>
<gene>
    <name evidence="3" type="ORF">PPACK8108_LOCUS8186</name>
</gene>
<reference evidence="3" key="1">
    <citation type="submission" date="2022-06" db="EMBL/GenBank/DDBJ databases">
        <authorList>
            <consortium name="SYNGENTA / RWTH Aachen University"/>
        </authorList>
    </citation>
    <scope>NUCLEOTIDE SEQUENCE</scope>
</reference>
<evidence type="ECO:0000313" key="4">
    <source>
        <dbReference type="Proteomes" id="UP001153365"/>
    </source>
</evidence>
<feature type="transmembrane region" description="Helical" evidence="1">
    <location>
        <begin position="113"/>
        <end position="131"/>
    </location>
</feature>
<dbReference type="AlphaFoldDB" id="A0AAV0AW19"/>